<dbReference type="Proteomes" id="UP001568698">
    <property type="component" value="Unassembled WGS sequence"/>
</dbReference>
<gene>
    <name evidence="8" type="ORF">AB6M95_14825</name>
</gene>
<evidence type="ECO:0000256" key="3">
    <source>
        <dbReference type="ARBA" id="ARBA00022475"/>
    </source>
</evidence>
<name>A0ABV4K6W8_9BACT</name>
<accession>A0ABV4K6W8</accession>
<evidence type="ECO:0000256" key="5">
    <source>
        <dbReference type="ARBA" id="ARBA00022989"/>
    </source>
</evidence>
<comment type="similarity">
    <text evidence="2">Belongs to the UPF0718 family.</text>
</comment>
<proteinExistence type="inferred from homology"/>
<keyword evidence="6 7" id="KW-0472">Membrane</keyword>
<dbReference type="InterPro" id="IPR053166">
    <property type="entry name" value="UPF0718_permease"/>
</dbReference>
<dbReference type="EMBL" id="JBGLYH010000049">
    <property type="protein sequence ID" value="MEZ7198026.1"/>
    <property type="molecule type" value="Genomic_DNA"/>
</dbReference>
<dbReference type="PANTHER" id="PTHR42775">
    <property type="entry name" value="PERMEASE RV2963-RELATED"/>
    <property type="match status" value="1"/>
</dbReference>
<comment type="caution">
    <text evidence="8">The sequence shown here is derived from an EMBL/GenBank/DDBJ whole genome shotgun (WGS) entry which is preliminary data.</text>
</comment>
<sequence>MGYFGLGYLTSSVIQVYVTRKRMKQGMGETSASSVRLGTIFGSISSSCSFAALSATPSLFAKGAGLVPALACLLACTHLVVELGIIIGLFLSWQLVVG</sequence>
<comment type="subcellular location">
    <subcellularLocation>
        <location evidence="1">Cell membrane</location>
        <topology evidence="1">Multi-pass membrane protein</topology>
    </subcellularLocation>
</comment>
<feature type="transmembrane region" description="Helical" evidence="7">
    <location>
        <begin position="37"/>
        <end position="55"/>
    </location>
</feature>
<keyword evidence="3" id="KW-1003">Cell membrane</keyword>
<evidence type="ECO:0000256" key="1">
    <source>
        <dbReference type="ARBA" id="ARBA00004651"/>
    </source>
</evidence>
<evidence type="ECO:0000313" key="8">
    <source>
        <dbReference type="EMBL" id="MEZ7198026.1"/>
    </source>
</evidence>
<evidence type="ECO:0000256" key="7">
    <source>
        <dbReference type="SAM" id="Phobius"/>
    </source>
</evidence>
<feature type="transmembrane region" description="Helical" evidence="7">
    <location>
        <begin position="67"/>
        <end position="93"/>
    </location>
</feature>
<keyword evidence="5 7" id="KW-1133">Transmembrane helix</keyword>
<dbReference type="PANTHER" id="PTHR42775:SF1">
    <property type="entry name" value="PERMEASE RV2963-RELATED"/>
    <property type="match status" value="1"/>
</dbReference>
<evidence type="ECO:0000256" key="4">
    <source>
        <dbReference type="ARBA" id="ARBA00022692"/>
    </source>
</evidence>
<evidence type="ECO:0000313" key="9">
    <source>
        <dbReference type="Proteomes" id="UP001568698"/>
    </source>
</evidence>
<dbReference type="InterPro" id="IPR005524">
    <property type="entry name" value="DUF318"/>
</dbReference>
<evidence type="ECO:0000256" key="2">
    <source>
        <dbReference type="ARBA" id="ARBA00006386"/>
    </source>
</evidence>
<dbReference type="Pfam" id="PF03773">
    <property type="entry name" value="ArsP_1"/>
    <property type="match status" value="1"/>
</dbReference>
<dbReference type="RefSeq" id="WP_371387526.1">
    <property type="nucleotide sequence ID" value="NZ_JBGLYH010000049.1"/>
</dbReference>
<evidence type="ECO:0000256" key="6">
    <source>
        <dbReference type="ARBA" id="ARBA00023136"/>
    </source>
</evidence>
<protein>
    <submittedName>
        <fullName evidence="8">Permease</fullName>
    </submittedName>
</protein>
<keyword evidence="4 7" id="KW-0812">Transmembrane</keyword>
<keyword evidence="9" id="KW-1185">Reference proteome</keyword>
<reference evidence="8 9" key="1">
    <citation type="submission" date="2024-08" db="EMBL/GenBank/DDBJ databases">
        <title>Sulfate-reducing bacteria isolated from formation water of the oil field in Kazakhstan and description of Pseudodesulfovibrio sp.</title>
        <authorList>
            <person name="Bidzhieva S.K."/>
            <person name="Tourova T.P."/>
            <person name="Grouzdev D.S."/>
            <person name="Beletsky A.V."/>
            <person name="Sokolova D.S."/>
            <person name="Samigullina S.R."/>
            <person name="Poltaraus A.B."/>
            <person name="Avtukh A.N."/>
            <person name="Tereshina V.M."/>
            <person name="Zhaparov N.S."/>
            <person name="Mardanov A.V."/>
            <person name="Nazina T.N."/>
        </authorList>
    </citation>
    <scope>NUCLEOTIDE SEQUENCE [LARGE SCALE GENOMIC DNA]</scope>
    <source>
        <strain evidence="8 9">9FUS</strain>
    </source>
</reference>
<organism evidence="8 9">
    <name type="scientific">Pseudodesulfovibrio karagichevae</name>
    <dbReference type="NCBI Taxonomy" id="3239305"/>
    <lineage>
        <taxon>Bacteria</taxon>
        <taxon>Pseudomonadati</taxon>
        <taxon>Thermodesulfobacteriota</taxon>
        <taxon>Desulfovibrionia</taxon>
        <taxon>Desulfovibrionales</taxon>
        <taxon>Desulfovibrionaceae</taxon>
    </lineage>
</organism>